<dbReference type="EMBL" id="CP000553">
    <property type="protein sequence ID" value="ABM75920.1"/>
    <property type="molecule type" value="Genomic_DNA"/>
</dbReference>
<name>A2C360_PROM1</name>
<dbReference type="AlphaFoldDB" id="A2C360"/>
<dbReference type="Proteomes" id="UP000002592">
    <property type="component" value="Chromosome"/>
</dbReference>
<dbReference type="KEGG" id="pme:NATL1_13621"/>
<evidence type="ECO:0000313" key="2">
    <source>
        <dbReference type="Proteomes" id="UP000002592"/>
    </source>
</evidence>
<gene>
    <name evidence="1" type="ordered locus">NATL1_13621</name>
</gene>
<accession>A2C360</accession>
<evidence type="ECO:0000313" key="1">
    <source>
        <dbReference type="EMBL" id="ABM75920.1"/>
    </source>
</evidence>
<dbReference type="HOGENOM" id="CLU_3275041_0_0_3"/>
<organism evidence="1 2">
    <name type="scientific">Prochlorococcus marinus (strain NATL1A)</name>
    <dbReference type="NCBI Taxonomy" id="167555"/>
    <lineage>
        <taxon>Bacteria</taxon>
        <taxon>Bacillati</taxon>
        <taxon>Cyanobacteriota</taxon>
        <taxon>Cyanophyceae</taxon>
        <taxon>Synechococcales</taxon>
        <taxon>Prochlorococcaceae</taxon>
        <taxon>Prochlorococcus</taxon>
    </lineage>
</organism>
<proteinExistence type="predicted"/>
<protein>
    <submittedName>
        <fullName evidence="1">Uncharacterized protein</fullName>
    </submittedName>
</protein>
<sequence length="41" mass="5061">MIPTFQKIQKHRKIHKVLNHKFLRDQLYKAISQFFISFSNE</sequence>
<reference evidence="2" key="1">
    <citation type="journal article" date="2007" name="PLoS Genet.">
        <title>Patterns and implications of gene gain and loss in the evolution of Prochlorococcus.</title>
        <authorList>
            <person name="Kettler G.C."/>
            <person name="Martiny A.C."/>
            <person name="Huang K."/>
            <person name="Zucker J."/>
            <person name="Coleman M.L."/>
            <person name="Rodrigue S."/>
            <person name="Chen F."/>
            <person name="Lapidus A."/>
            <person name="Ferriera S."/>
            <person name="Johnson J."/>
            <person name="Steglich C."/>
            <person name="Church G.M."/>
            <person name="Richardson P."/>
            <person name="Chisholm S.W."/>
        </authorList>
    </citation>
    <scope>NUCLEOTIDE SEQUENCE [LARGE SCALE GENOMIC DNA]</scope>
    <source>
        <strain evidence="2">NATL1A</strain>
    </source>
</reference>